<gene>
    <name evidence="2" type="ORF">BU24DRAFT_3983</name>
</gene>
<organism evidence="2 3">
    <name type="scientific">Aaosphaeria arxii CBS 175.79</name>
    <dbReference type="NCBI Taxonomy" id="1450172"/>
    <lineage>
        <taxon>Eukaryota</taxon>
        <taxon>Fungi</taxon>
        <taxon>Dikarya</taxon>
        <taxon>Ascomycota</taxon>
        <taxon>Pezizomycotina</taxon>
        <taxon>Dothideomycetes</taxon>
        <taxon>Pleosporomycetidae</taxon>
        <taxon>Pleosporales</taxon>
        <taxon>Pleosporales incertae sedis</taxon>
        <taxon>Aaosphaeria</taxon>
    </lineage>
</organism>
<evidence type="ECO:0000256" key="1">
    <source>
        <dbReference type="SAM" id="MobiDB-lite"/>
    </source>
</evidence>
<keyword evidence="3" id="KW-1185">Reference proteome</keyword>
<evidence type="ECO:0000313" key="2">
    <source>
        <dbReference type="EMBL" id="KAF2020613.1"/>
    </source>
</evidence>
<evidence type="ECO:0000313" key="3">
    <source>
        <dbReference type="Proteomes" id="UP000799778"/>
    </source>
</evidence>
<sequence>MCVARRSRKRPDVPPTRACAASTLSPQTRNCNSSIQPTPVPAQNQLCYCTTPLRHIYPVHYNTTLPAALSDTPHNASLR</sequence>
<dbReference type="Proteomes" id="UP000799778">
    <property type="component" value="Unassembled WGS sequence"/>
</dbReference>
<dbReference type="EMBL" id="ML978066">
    <property type="protein sequence ID" value="KAF2020613.1"/>
    <property type="molecule type" value="Genomic_DNA"/>
</dbReference>
<dbReference type="GeneID" id="54282775"/>
<dbReference type="AlphaFoldDB" id="A0A6A5Y5Y2"/>
<name>A0A6A5Y5Y2_9PLEO</name>
<accession>A0A6A5Y5Y2</accession>
<feature type="region of interest" description="Disordered" evidence="1">
    <location>
        <begin position="1"/>
        <end position="20"/>
    </location>
</feature>
<reference evidence="2" key="1">
    <citation type="journal article" date="2020" name="Stud. Mycol.">
        <title>101 Dothideomycetes genomes: a test case for predicting lifestyles and emergence of pathogens.</title>
        <authorList>
            <person name="Haridas S."/>
            <person name="Albert R."/>
            <person name="Binder M."/>
            <person name="Bloem J."/>
            <person name="Labutti K."/>
            <person name="Salamov A."/>
            <person name="Andreopoulos B."/>
            <person name="Baker S."/>
            <person name="Barry K."/>
            <person name="Bills G."/>
            <person name="Bluhm B."/>
            <person name="Cannon C."/>
            <person name="Castanera R."/>
            <person name="Culley D."/>
            <person name="Daum C."/>
            <person name="Ezra D."/>
            <person name="Gonzalez J."/>
            <person name="Henrissat B."/>
            <person name="Kuo A."/>
            <person name="Liang C."/>
            <person name="Lipzen A."/>
            <person name="Lutzoni F."/>
            <person name="Magnuson J."/>
            <person name="Mondo S."/>
            <person name="Nolan M."/>
            <person name="Ohm R."/>
            <person name="Pangilinan J."/>
            <person name="Park H.-J."/>
            <person name="Ramirez L."/>
            <person name="Alfaro M."/>
            <person name="Sun H."/>
            <person name="Tritt A."/>
            <person name="Yoshinaga Y."/>
            <person name="Zwiers L.-H."/>
            <person name="Turgeon B."/>
            <person name="Goodwin S."/>
            <person name="Spatafora J."/>
            <person name="Crous P."/>
            <person name="Grigoriev I."/>
        </authorList>
    </citation>
    <scope>NUCLEOTIDE SEQUENCE</scope>
    <source>
        <strain evidence="2">CBS 175.79</strain>
    </source>
</reference>
<proteinExistence type="predicted"/>
<dbReference type="RefSeq" id="XP_033388952.1">
    <property type="nucleotide sequence ID" value="XM_033525378.1"/>
</dbReference>
<protein>
    <submittedName>
        <fullName evidence="2">Uncharacterized protein</fullName>
    </submittedName>
</protein>